<dbReference type="PANTHER" id="PTHR33075">
    <property type="entry name" value="OS02G0499800 PROTEIN"/>
    <property type="match status" value="1"/>
</dbReference>
<dbReference type="EMBL" id="RWGY01000031">
    <property type="protein sequence ID" value="TVU13880.1"/>
    <property type="molecule type" value="Genomic_DNA"/>
</dbReference>
<feature type="non-terminal residue" evidence="1">
    <location>
        <position position="198"/>
    </location>
</feature>
<organism evidence="1 2">
    <name type="scientific">Eragrostis curvula</name>
    <name type="common">weeping love grass</name>
    <dbReference type="NCBI Taxonomy" id="38414"/>
    <lineage>
        <taxon>Eukaryota</taxon>
        <taxon>Viridiplantae</taxon>
        <taxon>Streptophyta</taxon>
        <taxon>Embryophyta</taxon>
        <taxon>Tracheophyta</taxon>
        <taxon>Spermatophyta</taxon>
        <taxon>Magnoliopsida</taxon>
        <taxon>Liliopsida</taxon>
        <taxon>Poales</taxon>
        <taxon>Poaceae</taxon>
        <taxon>PACMAD clade</taxon>
        <taxon>Chloridoideae</taxon>
        <taxon>Eragrostideae</taxon>
        <taxon>Eragrostidinae</taxon>
        <taxon>Eragrostis</taxon>
    </lineage>
</organism>
<sequence length="198" mass="23098">MTADFSAVVPPFDNAPGCRFQAEVLDRFRSSVHHPSSSIDGCFFMLAVFCRFTMLHFTFRLTEESVSLALHSILGGTPDGFHVHFESDRHFRFSMASKKVGLFIRSVERFTNDFFDLYCFLWRDGTPRWEKDEMVWQKEQEKEWTTVTYRKKPKQHRNRVSFAHKIVQASPPIKSKPVEISVSRLKPATHPVIRSVRI</sequence>
<accession>A0A5J9TR91</accession>
<dbReference type="Gramene" id="TVU13880">
    <property type="protein sequence ID" value="TVU13880"/>
    <property type="gene ID" value="EJB05_37312"/>
</dbReference>
<feature type="non-terminal residue" evidence="1">
    <location>
        <position position="1"/>
    </location>
</feature>
<comment type="caution">
    <text evidence="1">The sequence shown here is derived from an EMBL/GenBank/DDBJ whole genome shotgun (WGS) entry which is preliminary data.</text>
</comment>
<dbReference type="PANTHER" id="PTHR33075:SF10">
    <property type="entry name" value="DUF4283 DOMAIN-CONTAINING PROTEIN"/>
    <property type="match status" value="1"/>
</dbReference>
<protein>
    <submittedName>
        <fullName evidence="1">Uncharacterized protein</fullName>
    </submittedName>
</protein>
<proteinExistence type="predicted"/>
<reference evidence="1 2" key="1">
    <citation type="journal article" date="2019" name="Sci. Rep.">
        <title>A high-quality genome of Eragrostis curvula grass provides insights into Poaceae evolution and supports new strategies to enhance forage quality.</title>
        <authorList>
            <person name="Carballo J."/>
            <person name="Santos B.A.C.M."/>
            <person name="Zappacosta D."/>
            <person name="Garbus I."/>
            <person name="Selva J.P."/>
            <person name="Gallo C.A."/>
            <person name="Diaz A."/>
            <person name="Albertini E."/>
            <person name="Caccamo M."/>
            <person name="Echenique V."/>
        </authorList>
    </citation>
    <scope>NUCLEOTIDE SEQUENCE [LARGE SCALE GENOMIC DNA]</scope>
    <source>
        <strain evidence="2">cv. Victoria</strain>
        <tissue evidence="1">Leaf</tissue>
    </source>
</reference>
<keyword evidence="2" id="KW-1185">Reference proteome</keyword>
<evidence type="ECO:0000313" key="1">
    <source>
        <dbReference type="EMBL" id="TVU13880.1"/>
    </source>
</evidence>
<dbReference type="AlphaFoldDB" id="A0A5J9TR91"/>
<dbReference type="OrthoDB" id="690936at2759"/>
<name>A0A5J9TR91_9POAL</name>
<gene>
    <name evidence="1" type="ORF">EJB05_37312</name>
</gene>
<dbReference type="Proteomes" id="UP000324897">
    <property type="component" value="Unassembled WGS sequence"/>
</dbReference>
<evidence type="ECO:0000313" key="2">
    <source>
        <dbReference type="Proteomes" id="UP000324897"/>
    </source>
</evidence>